<sequence length="48" mass="5750">MVITDDEEGYRQHQRNKDEWGQRGWDALNRVCRWFEDQGVSALPCEPK</sequence>
<protein>
    <submittedName>
        <fullName evidence="1">Uncharacterized protein</fullName>
    </submittedName>
</protein>
<reference evidence="1" key="1">
    <citation type="submission" date="2020-02" db="EMBL/GenBank/DDBJ databases">
        <authorList>
            <person name="Meier V. D."/>
        </authorList>
    </citation>
    <scope>NUCLEOTIDE SEQUENCE</scope>
    <source>
        <strain evidence="1">AVDCRST_MAG23</strain>
    </source>
</reference>
<evidence type="ECO:0000313" key="1">
    <source>
        <dbReference type="EMBL" id="CAA9548588.1"/>
    </source>
</evidence>
<name>A0A6J4UEL6_9SPHN</name>
<accession>A0A6J4UEL6</accession>
<dbReference type="AlphaFoldDB" id="A0A6J4UEL6"/>
<gene>
    <name evidence="1" type="ORF">AVDCRST_MAG23-2771</name>
</gene>
<proteinExistence type="predicted"/>
<dbReference type="EMBL" id="CADCWD010000094">
    <property type="protein sequence ID" value="CAA9548588.1"/>
    <property type="molecule type" value="Genomic_DNA"/>
</dbReference>
<organism evidence="1">
    <name type="scientific">uncultured Sphingosinicella sp</name>
    <dbReference type="NCBI Taxonomy" id="478748"/>
    <lineage>
        <taxon>Bacteria</taxon>
        <taxon>Pseudomonadati</taxon>
        <taxon>Pseudomonadota</taxon>
        <taxon>Alphaproteobacteria</taxon>
        <taxon>Sphingomonadales</taxon>
        <taxon>Sphingosinicellaceae</taxon>
        <taxon>Sphingosinicella</taxon>
        <taxon>environmental samples</taxon>
    </lineage>
</organism>